<evidence type="ECO:0000313" key="1">
    <source>
        <dbReference type="EnsemblMetazoa" id="GAUT016990-PA"/>
    </source>
</evidence>
<proteinExistence type="predicted"/>
<evidence type="ECO:0000313" key="2">
    <source>
        <dbReference type="Proteomes" id="UP000078200"/>
    </source>
</evidence>
<reference evidence="1" key="1">
    <citation type="submission" date="2020-05" db="UniProtKB">
        <authorList>
            <consortium name="EnsemblMetazoa"/>
        </authorList>
    </citation>
    <scope>IDENTIFICATION</scope>
    <source>
        <strain evidence="1">TTRI</strain>
    </source>
</reference>
<protein>
    <submittedName>
        <fullName evidence="1">Uncharacterized protein</fullName>
    </submittedName>
</protein>
<dbReference type="Proteomes" id="UP000078200">
    <property type="component" value="Unassembled WGS sequence"/>
</dbReference>
<organism evidence="1 2">
    <name type="scientific">Glossina austeni</name>
    <name type="common">Savannah tsetse fly</name>
    <dbReference type="NCBI Taxonomy" id="7395"/>
    <lineage>
        <taxon>Eukaryota</taxon>
        <taxon>Metazoa</taxon>
        <taxon>Ecdysozoa</taxon>
        <taxon>Arthropoda</taxon>
        <taxon>Hexapoda</taxon>
        <taxon>Insecta</taxon>
        <taxon>Pterygota</taxon>
        <taxon>Neoptera</taxon>
        <taxon>Endopterygota</taxon>
        <taxon>Diptera</taxon>
        <taxon>Brachycera</taxon>
        <taxon>Muscomorpha</taxon>
        <taxon>Hippoboscoidea</taxon>
        <taxon>Glossinidae</taxon>
        <taxon>Glossina</taxon>
    </lineage>
</organism>
<dbReference type="AlphaFoldDB" id="A0A1A9UVI0"/>
<dbReference type="VEuPathDB" id="VectorBase:GAUT016990"/>
<keyword evidence="2" id="KW-1185">Reference proteome</keyword>
<name>A0A1A9UVI0_GLOAU</name>
<accession>A0A1A9UVI0</accession>
<sequence>MTLSQQLLRQIHKPLAYRNKLRSLTSPSKKGTKTVLLKEREKEKVIQVKTVTKAIALIIKLLDVFARAGPLPKAIQNRIFSSIRVQEFKENNLMFSFRESLKTHLGTNA</sequence>
<dbReference type="EnsemblMetazoa" id="GAUT016990-RA">
    <property type="protein sequence ID" value="GAUT016990-PA"/>
    <property type="gene ID" value="GAUT016990"/>
</dbReference>